<evidence type="ECO:0000256" key="1">
    <source>
        <dbReference type="ARBA" id="ARBA00007401"/>
    </source>
</evidence>
<keyword evidence="2 5" id="KW-0378">Hydrolase</keyword>
<dbReference type="InterPro" id="IPR036156">
    <property type="entry name" value="Beta-gal/glucu_dom_sf"/>
</dbReference>
<dbReference type="SUPFAM" id="SSF49785">
    <property type="entry name" value="Galactose-binding domain-like"/>
    <property type="match status" value="1"/>
</dbReference>
<dbReference type="AlphaFoldDB" id="A0A1W1W4H0"/>
<evidence type="ECO:0000259" key="4">
    <source>
        <dbReference type="Pfam" id="PF00703"/>
    </source>
</evidence>
<dbReference type="PANTHER" id="PTHR42732:SF1">
    <property type="entry name" value="BETA-MANNOSIDASE"/>
    <property type="match status" value="1"/>
</dbReference>
<dbReference type="SUPFAM" id="SSF49303">
    <property type="entry name" value="beta-Galactosidase/glucuronidase domain"/>
    <property type="match status" value="1"/>
</dbReference>
<dbReference type="STRING" id="645990.SAMN00120144_1271"/>
<dbReference type="InterPro" id="IPR013783">
    <property type="entry name" value="Ig-like_fold"/>
</dbReference>
<reference evidence="5 6" key="1">
    <citation type="submission" date="2017-04" db="EMBL/GenBank/DDBJ databases">
        <authorList>
            <person name="Afonso C.L."/>
            <person name="Miller P.J."/>
            <person name="Scott M.A."/>
            <person name="Spackman E."/>
            <person name="Goraichik I."/>
            <person name="Dimitrov K.M."/>
            <person name="Suarez D.L."/>
            <person name="Swayne D.E."/>
        </authorList>
    </citation>
    <scope>NUCLEOTIDE SEQUENCE [LARGE SCALE GENOMIC DNA]</scope>
    <source>
        <strain evidence="5 6">DSM 11622</strain>
    </source>
</reference>
<dbReference type="Pfam" id="PF00703">
    <property type="entry name" value="Glyco_hydro_2"/>
    <property type="match status" value="1"/>
</dbReference>
<dbReference type="PANTHER" id="PTHR42732">
    <property type="entry name" value="BETA-GALACTOSIDASE"/>
    <property type="match status" value="1"/>
</dbReference>
<gene>
    <name evidence="5" type="ORF">SAMN00120144_1271</name>
</gene>
<dbReference type="EMBL" id="FWWW01000104">
    <property type="protein sequence ID" value="SMC00517.1"/>
    <property type="molecule type" value="Genomic_DNA"/>
</dbReference>
<name>A0A1W1W4H0_9BACT</name>
<dbReference type="InterPro" id="IPR051913">
    <property type="entry name" value="GH2_Domain-Containing"/>
</dbReference>
<dbReference type="InterPro" id="IPR006102">
    <property type="entry name" value="Ig-like_GH2"/>
</dbReference>
<protein>
    <submittedName>
        <fullName evidence="5">Glycoside hydrolase family 2 immunoglobulin domain protein beta-sandwich</fullName>
    </submittedName>
</protein>
<comment type="similarity">
    <text evidence="1">Belongs to the glycosyl hydrolase 2 family.</text>
</comment>
<evidence type="ECO:0000313" key="6">
    <source>
        <dbReference type="Proteomes" id="UP000192266"/>
    </source>
</evidence>
<organism evidence="5 6">
    <name type="scientific">Hymenobacter roseosalivarius DSM 11622</name>
    <dbReference type="NCBI Taxonomy" id="645990"/>
    <lineage>
        <taxon>Bacteria</taxon>
        <taxon>Pseudomonadati</taxon>
        <taxon>Bacteroidota</taxon>
        <taxon>Cytophagia</taxon>
        <taxon>Cytophagales</taxon>
        <taxon>Hymenobacteraceae</taxon>
        <taxon>Hymenobacter</taxon>
    </lineage>
</organism>
<dbReference type="GO" id="GO:0005975">
    <property type="term" value="P:carbohydrate metabolic process"/>
    <property type="evidence" value="ECO:0007669"/>
    <property type="project" value="InterPro"/>
</dbReference>
<evidence type="ECO:0000256" key="3">
    <source>
        <dbReference type="ARBA" id="ARBA00023295"/>
    </source>
</evidence>
<dbReference type="GO" id="GO:0004553">
    <property type="term" value="F:hydrolase activity, hydrolyzing O-glycosyl compounds"/>
    <property type="evidence" value="ECO:0007669"/>
    <property type="project" value="InterPro"/>
</dbReference>
<dbReference type="Proteomes" id="UP000192266">
    <property type="component" value="Unassembled WGS sequence"/>
</dbReference>
<feature type="domain" description="Glycoside hydrolase family 2 immunoglobulin-like beta-sandwich" evidence="4">
    <location>
        <begin position="76"/>
        <end position="158"/>
    </location>
</feature>
<dbReference type="InterPro" id="IPR008979">
    <property type="entry name" value="Galactose-bd-like_sf"/>
</dbReference>
<evidence type="ECO:0000313" key="5">
    <source>
        <dbReference type="EMBL" id="SMC00517.1"/>
    </source>
</evidence>
<sequence length="194" mass="21649">MSRQLKYGQENCLLVKLNNQDNPAVPPGKPLKDLDFNFYSGLYRWVELRVQDKVYITDPVQTGRVAGGGILVHYENVNSKSAMLRVQTEVQNDAAQTQKAQVRAILLDAKGAEVGRVESEAAGIAAGAFGRIEQQLTVTRPQLWSPEQPYLYELVVEVLHPFRHRRLLSERPEAAPARHQPSPGISIPRLCLIG</sequence>
<proteinExistence type="inferred from homology"/>
<keyword evidence="3" id="KW-0326">Glycosidase</keyword>
<accession>A0A1W1W4H0</accession>
<dbReference type="Gene3D" id="2.60.40.10">
    <property type="entry name" value="Immunoglobulins"/>
    <property type="match status" value="1"/>
</dbReference>
<keyword evidence="6" id="KW-1185">Reference proteome</keyword>
<evidence type="ECO:0000256" key="2">
    <source>
        <dbReference type="ARBA" id="ARBA00022801"/>
    </source>
</evidence>